<dbReference type="AlphaFoldDB" id="A0AAN6XT45"/>
<comment type="caution">
    <text evidence="1">The sequence shown here is derived from an EMBL/GenBank/DDBJ whole genome shotgun (WGS) entry which is preliminary data.</text>
</comment>
<evidence type="ECO:0000313" key="1">
    <source>
        <dbReference type="EMBL" id="KAK4206096.1"/>
    </source>
</evidence>
<proteinExistence type="predicted"/>
<feature type="non-terminal residue" evidence="1">
    <location>
        <position position="1"/>
    </location>
</feature>
<protein>
    <submittedName>
        <fullName evidence="1">Uncharacterized protein</fullName>
    </submittedName>
</protein>
<accession>A0AAN6XT45</accession>
<dbReference type="Proteomes" id="UP001301769">
    <property type="component" value="Unassembled WGS sequence"/>
</dbReference>
<keyword evidence="2" id="KW-1185">Reference proteome</keyword>
<reference evidence="1" key="2">
    <citation type="submission" date="2023-05" db="EMBL/GenBank/DDBJ databases">
        <authorList>
            <consortium name="Lawrence Berkeley National Laboratory"/>
            <person name="Steindorff A."/>
            <person name="Hensen N."/>
            <person name="Bonometti L."/>
            <person name="Westerberg I."/>
            <person name="Brannstrom I.O."/>
            <person name="Guillou S."/>
            <person name="Cros-Aarteil S."/>
            <person name="Calhoun S."/>
            <person name="Haridas S."/>
            <person name="Kuo A."/>
            <person name="Mondo S."/>
            <person name="Pangilinan J."/>
            <person name="Riley R."/>
            <person name="Labutti K."/>
            <person name="Andreopoulos B."/>
            <person name="Lipzen A."/>
            <person name="Chen C."/>
            <person name="Yanf M."/>
            <person name="Daum C."/>
            <person name="Ng V."/>
            <person name="Clum A."/>
            <person name="Ohm R."/>
            <person name="Martin F."/>
            <person name="Silar P."/>
            <person name="Natvig D."/>
            <person name="Lalanne C."/>
            <person name="Gautier V."/>
            <person name="Ament-Velasquez S.L."/>
            <person name="Kruys A."/>
            <person name="Hutchinson M.I."/>
            <person name="Powell A.J."/>
            <person name="Barry K."/>
            <person name="Miller A.N."/>
            <person name="Grigoriev I.V."/>
            <person name="Debuchy R."/>
            <person name="Gladieux P."/>
            <person name="Thoren M.H."/>
            <person name="Johannesson H."/>
        </authorList>
    </citation>
    <scope>NUCLEOTIDE SEQUENCE</scope>
    <source>
        <strain evidence="1">PSN293</strain>
    </source>
</reference>
<evidence type="ECO:0000313" key="2">
    <source>
        <dbReference type="Proteomes" id="UP001301769"/>
    </source>
</evidence>
<gene>
    <name evidence="1" type="ORF">QBC37DRAFT_301491</name>
</gene>
<dbReference type="EMBL" id="MU858512">
    <property type="protein sequence ID" value="KAK4206096.1"/>
    <property type="molecule type" value="Genomic_DNA"/>
</dbReference>
<reference evidence="1" key="1">
    <citation type="journal article" date="2023" name="Mol. Phylogenet. Evol.">
        <title>Genome-scale phylogeny and comparative genomics of the fungal order Sordariales.</title>
        <authorList>
            <person name="Hensen N."/>
            <person name="Bonometti L."/>
            <person name="Westerberg I."/>
            <person name="Brannstrom I.O."/>
            <person name="Guillou S."/>
            <person name="Cros-Aarteil S."/>
            <person name="Calhoun S."/>
            <person name="Haridas S."/>
            <person name="Kuo A."/>
            <person name="Mondo S."/>
            <person name="Pangilinan J."/>
            <person name="Riley R."/>
            <person name="LaButti K."/>
            <person name="Andreopoulos B."/>
            <person name="Lipzen A."/>
            <person name="Chen C."/>
            <person name="Yan M."/>
            <person name="Daum C."/>
            <person name="Ng V."/>
            <person name="Clum A."/>
            <person name="Steindorff A."/>
            <person name="Ohm R.A."/>
            <person name="Martin F."/>
            <person name="Silar P."/>
            <person name="Natvig D.O."/>
            <person name="Lalanne C."/>
            <person name="Gautier V."/>
            <person name="Ament-Velasquez S.L."/>
            <person name="Kruys A."/>
            <person name="Hutchinson M.I."/>
            <person name="Powell A.J."/>
            <person name="Barry K."/>
            <person name="Miller A.N."/>
            <person name="Grigoriev I.V."/>
            <person name="Debuchy R."/>
            <person name="Gladieux P."/>
            <person name="Hiltunen Thoren M."/>
            <person name="Johannesson H."/>
        </authorList>
    </citation>
    <scope>NUCLEOTIDE SEQUENCE</scope>
    <source>
        <strain evidence="1">PSN293</strain>
    </source>
</reference>
<name>A0AAN6XT45_9PEZI</name>
<sequence length="125" mass="14536">GGDKVQHYRWAERGEGYCNKLCAAARQVKDWDEVVVKLNRLIYRRHQQLGRRQVEQSVNRIAPVDLIDLRAWSQQVPYVLKNDQETTLPVRDSAVADLSAGFGFDRFGLLWWRSTKAGIRCRHRA</sequence>
<organism evidence="1 2">
    <name type="scientific">Rhypophila decipiens</name>
    <dbReference type="NCBI Taxonomy" id="261697"/>
    <lineage>
        <taxon>Eukaryota</taxon>
        <taxon>Fungi</taxon>
        <taxon>Dikarya</taxon>
        <taxon>Ascomycota</taxon>
        <taxon>Pezizomycotina</taxon>
        <taxon>Sordariomycetes</taxon>
        <taxon>Sordariomycetidae</taxon>
        <taxon>Sordariales</taxon>
        <taxon>Naviculisporaceae</taxon>
        <taxon>Rhypophila</taxon>
    </lineage>
</organism>